<dbReference type="Proteomes" id="UP000186922">
    <property type="component" value="Unassembled WGS sequence"/>
</dbReference>
<evidence type="ECO:0008006" key="3">
    <source>
        <dbReference type="Google" id="ProtNLM"/>
    </source>
</evidence>
<protein>
    <recommendedName>
        <fullName evidence="3">SWIM-type domain-containing protein</fullName>
    </recommendedName>
</protein>
<gene>
    <name evidence="1" type="primary">RvY_10859-1</name>
    <name evidence="1" type="synonym">RvY_10859.1</name>
    <name evidence="1" type="ORF">RvY_10859</name>
</gene>
<sequence>MRDAKQAKANLYRRKKRAALRQKILRGEALGDRERRVHETARATFKRAAHRLYLKKKLAKGTTIAESPIDRGFKRHLSAYLSGSAGRQSTVLSITGKKQPSKDVITLDSSDEEDQGARRNLKAAFRVTDDYQTISSEHEETPEAEKSFNLDPEDVDELRGSLGYSPCKYANTYCFSRGRNQTVGTFDAVQLLLDVHLEIDPVAKDPPFRPEDHCVLIMHEKSLTDPRDVLSDDNGAYSAAHGPRSFYFTRTEGKLMSATKEEYDADEEGYWFTRQTWICNSSKDFRRVYIRAHDDSHANRSYQSVKESLKSQDRGIALKTFEEDRDEIYTVKNPASIPTGTKQIRNLTQDAQPVDDIMGLQEKCKKEFDFPSLRFINEIHAVPSLFIFCATQRQLDDMVRFCTNADNFSVLGVDTMFNVGTIFVTAVTYRHLLLRSRSANIGDHPVMLGAIFIHQDKSRATYWQRAASLKKHCSELVDLKVYGTDGDPALYQPFKDLFPAANHLLCDIHMRDNIEKKLRALGKNLTSLCRSFKTSSERSKAQTKRLVWWTVQGETSRLQLFKEKKEHLIQNCMSLSTRIACQLNLDVYTQNANECMHSVIKRQTGKEKMKLTPFVETMQKLVQKQEKNIEETLIDRTPGMDLLDQYNHLKVRATDFFRVQSEKDRKKLLRKIHTQPVLKKEVDVVIVKDSLEGEVFELTQKTLPEASSPRASPVDSEESLLDGFANIQGGQRLQLKVKARALVDNKKYIIAAPGDDNMCFIVASHRNQFHTVTINPKTGQVACDAKTCLPYRVGKICQHALAVAAVKKVSAAYAMWDNKKKSEALLDKIASFQLAKGIGLKRHNRTQRRLGTTEKTSQVSTLTSAEGKALAYRTAAENTAKKRTKNSVAAVEPFTYELRFLSGCHGSVKKCFGCHTEFRLDGNAPSPPKDLVVVSQMIRSFKKNNQEQNGKVSPVYFHANAKCVEKHDKEFNPSDIVIRTEDKESFEPSHRKFLKQFTGKKV</sequence>
<dbReference type="EMBL" id="BDGG01000005">
    <property type="protein sequence ID" value="GAU99924.1"/>
    <property type="molecule type" value="Genomic_DNA"/>
</dbReference>
<organism evidence="1 2">
    <name type="scientific">Ramazzottius varieornatus</name>
    <name type="common">Water bear</name>
    <name type="synonym">Tardigrade</name>
    <dbReference type="NCBI Taxonomy" id="947166"/>
    <lineage>
        <taxon>Eukaryota</taxon>
        <taxon>Metazoa</taxon>
        <taxon>Ecdysozoa</taxon>
        <taxon>Tardigrada</taxon>
        <taxon>Eutardigrada</taxon>
        <taxon>Parachela</taxon>
        <taxon>Hypsibioidea</taxon>
        <taxon>Ramazzottiidae</taxon>
        <taxon>Ramazzottius</taxon>
    </lineage>
</organism>
<accession>A0A1D1VE53</accession>
<reference evidence="1 2" key="1">
    <citation type="journal article" date="2016" name="Nat. Commun.">
        <title>Extremotolerant tardigrade genome and improved radiotolerance of human cultured cells by tardigrade-unique protein.</title>
        <authorList>
            <person name="Hashimoto T."/>
            <person name="Horikawa D.D."/>
            <person name="Saito Y."/>
            <person name="Kuwahara H."/>
            <person name="Kozuka-Hata H."/>
            <person name="Shin-I T."/>
            <person name="Minakuchi Y."/>
            <person name="Ohishi K."/>
            <person name="Motoyama A."/>
            <person name="Aizu T."/>
            <person name="Enomoto A."/>
            <person name="Kondo K."/>
            <person name="Tanaka S."/>
            <person name="Hara Y."/>
            <person name="Koshikawa S."/>
            <person name="Sagara H."/>
            <person name="Miura T."/>
            <person name="Yokobori S."/>
            <person name="Miyagawa K."/>
            <person name="Suzuki Y."/>
            <person name="Kubo T."/>
            <person name="Oyama M."/>
            <person name="Kohara Y."/>
            <person name="Fujiyama A."/>
            <person name="Arakawa K."/>
            <person name="Katayama T."/>
            <person name="Toyoda A."/>
            <person name="Kunieda T."/>
        </authorList>
    </citation>
    <scope>NUCLEOTIDE SEQUENCE [LARGE SCALE GENOMIC DNA]</scope>
    <source>
        <strain evidence="1 2">YOKOZUNA-1</strain>
    </source>
</reference>
<evidence type="ECO:0000313" key="1">
    <source>
        <dbReference type="EMBL" id="GAU99924.1"/>
    </source>
</evidence>
<proteinExistence type="predicted"/>
<name>A0A1D1VE53_RAMVA</name>
<dbReference type="OrthoDB" id="5987462at2759"/>
<dbReference type="AlphaFoldDB" id="A0A1D1VE53"/>
<comment type="caution">
    <text evidence="1">The sequence shown here is derived from an EMBL/GenBank/DDBJ whole genome shotgun (WGS) entry which is preliminary data.</text>
</comment>
<keyword evidence="2" id="KW-1185">Reference proteome</keyword>
<evidence type="ECO:0000313" key="2">
    <source>
        <dbReference type="Proteomes" id="UP000186922"/>
    </source>
</evidence>